<reference evidence="2" key="1">
    <citation type="journal article" date="2022" name="Mol. Ecol. Resour.">
        <title>The genomes of chicory, endive, great burdock and yacon provide insights into Asteraceae palaeo-polyploidization history and plant inulin production.</title>
        <authorList>
            <person name="Fan W."/>
            <person name="Wang S."/>
            <person name="Wang H."/>
            <person name="Wang A."/>
            <person name="Jiang F."/>
            <person name="Liu H."/>
            <person name="Zhao H."/>
            <person name="Xu D."/>
            <person name="Zhang Y."/>
        </authorList>
    </citation>
    <scope>NUCLEOTIDE SEQUENCE [LARGE SCALE GENOMIC DNA]</scope>
    <source>
        <strain evidence="2">cv. Yunnan</strain>
    </source>
</reference>
<dbReference type="Proteomes" id="UP001056120">
    <property type="component" value="Linkage Group LG13"/>
</dbReference>
<accession>A0ACB9GWG1</accession>
<organism evidence="1 2">
    <name type="scientific">Smallanthus sonchifolius</name>
    <dbReference type="NCBI Taxonomy" id="185202"/>
    <lineage>
        <taxon>Eukaryota</taxon>
        <taxon>Viridiplantae</taxon>
        <taxon>Streptophyta</taxon>
        <taxon>Embryophyta</taxon>
        <taxon>Tracheophyta</taxon>
        <taxon>Spermatophyta</taxon>
        <taxon>Magnoliopsida</taxon>
        <taxon>eudicotyledons</taxon>
        <taxon>Gunneridae</taxon>
        <taxon>Pentapetalae</taxon>
        <taxon>asterids</taxon>
        <taxon>campanulids</taxon>
        <taxon>Asterales</taxon>
        <taxon>Asteraceae</taxon>
        <taxon>Asteroideae</taxon>
        <taxon>Heliantheae alliance</taxon>
        <taxon>Millerieae</taxon>
        <taxon>Smallanthus</taxon>
    </lineage>
</organism>
<comment type="caution">
    <text evidence="1">The sequence shown here is derived from an EMBL/GenBank/DDBJ whole genome shotgun (WGS) entry which is preliminary data.</text>
</comment>
<sequence>MNSIKSYAKVDEADQIRLDARRKARKRMAVVALSSLILVIVVVSAVVRCPPPCLTTATGSRNHQNHPTSRLPRPATYTRLPPSSVKPLQLSSPLLTTTTSASFFLIRHPLPSPFPPASLVTPPVAGTP</sequence>
<name>A0ACB9GWG1_9ASTR</name>
<evidence type="ECO:0000313" key="1">
    <source>
        <dbReference type="EMBL" id="KAI3787551.1"/>
    </source>
</evidence>
<evidence type="ECO:0000313" key="2">
    <source>
        <dbReference type="Proteomes" id="UP001056120"/>
    </source>
</evidence>
<proteinExistence type="predicted"/>
<dbReference type="EMBL" id="CM042030">
    <property type="protein sequence ID" value="KAI3787551.1"/>
    <property type="molecule type" value="Genomic_DNA"/>
</dbReference>
<reference evidence="1 2" key="2">
    <citation type="journal article" date="2022" name="Mol. Ecol. Resour.">
        <title>The genomes of chicory, endive, great burdock and yacon provide insights into Asteraceae paleo-polyploidization history and plant inulin production.</title>
        <authorList>
            <person name="Fan W."/>
            <person name="Wang S."/>
            <person name="Wang H."/>
            <person name="Wang A."/>
            <person name="Jiang F."/>
            <person name="Liu H."/>
            <person name="Zhao H."/>
            <person name="Xu D."/>
            <person name="Zhang Y."/>
        </authorList>
    </citation>
    <scope>NUCLEOTIDE SEQUENCE [LARGE SCALE GENOMIC DNA]</scope>
    <source>
        <strain evidence="2">cv. Yunnan</strain>
        <tissue evidence="1">Leaves</tissue>
    </source>
</reference>
<gene>
    <name evidence="1" type="ORF">L1987_42101</name>
</gene>
<protein>
    <submittedName>
        <fullName evidence="1">Uncharacterized protein</fullName>
    </submittedName>
</protein>
<keyword evidence="2" id="KW-1185">Reference proteome</keyword>